<dbReference type="Proteomes" id="UP000827872">
    <property type="component" value="Linkage Group LG06"/>
</dbReference>
<protein>
    <submittedName>
        <fullName evidence="1">Uncharacterized protein</fullName>
    </submittedName>
</protein>
<evidence type="ECO:0000313" key="1">
    <source>
        <dbReference type="EMBL" id="KAH8006331.1"/>
    </source>
</evidence>
<dbReference type="EMBL" id="CM037619">
    <property type="protein sequence ID" value="KAH8006331.1"/>
    <property type="molecule type" value="Genomic_DNA"/>
</dbReference>
<name>A0ACB8FLD4_9SAUR</name>
<organism evidence="1 2">
    <name type="scientific">Sphaerodactylus townsendi</name>
    <dbReference type="NCBI Taxonomy" id="933632"/>
    <lineage>
        <taxon>Eukaryota</taxon>
        <taxon>Metazoa</taxon>
        <taxon>Chordata</taxon>
        <taxon>Craniata</taxon>
        <taxon>Vertebrata</taxon>
        <taxon>Euteleostomi</taxon>
        <taxon>Lepidosauria</taxon>
        <taxon>Squamata</taxon>
        <taxon>Bifurcata</taxon>
        <taxon>Gekkota</taxon>
        <taxon>Sphaerodactylidae</taxon>
        <taxon>Sphaerodactylus</taxon>
    </lineage>
</organism>
<keyword evidence="2" id="KW-1185">Reference proteome</keyword>
<reference evidence="1" key="1">
    <citation type="submission" date="2021-08" db="EMBL/GenBank/DDBJ databases">
        <title>The first chromosome-level gecko genome reveals the dynamic sex chromosomes of Neotropical dwarf geckos (Sphaerodactylidae: Sphaerodactylus).</title>
        <authorList>
            <person name="Pinto B.J."/>
            <person name="Keating S.E."/>
            <person name="Gamble T."/>
        </authorList>
    </citation>
    <scope>NUCLEOTIDE SEQUENCE</scope>
    <source>
        <strain evidence="1">TG3544</strain>
    </source>
</reference>
<proteinExistence type="predicted"/>
<accession>A0ACB8FLD4</accession>
<sequence length="89" mass="10501">MNYCLLWGWLGTWMCLFRYHHHPLPPYKYSKEAGLIYTGYLWDCPPSIPDYPGKDQQTGEREDGKGCLLRPVPLGLLRLWIKRHPGGRW</sequence>
<comment type="caution">
    <text evidence="1">The sequence shown here is derived from an EMBL/GenBank/DDBJ whole genome shotgun (WGS) entry which is preliminary data.</text>
</comment>
<evidence type="ECO:0000313" key="2">
    <source>
        <dbReference type="Proteomes" id="UP000827872"/>
    </source>
</evidence>
<gene>
    <name evidence="1" type="ORF">K3G42_002374</name>
</gene>